<sequence>MPGTWDLSRDGSTRRCVMTLTRESGDAGRRLRFPAGCRKALPILNAVAGWLFTDGVVRLVDKNVRPVLLFARRPDQRSLLAHAESGEAYSLVPLQIVAMRPPDPVAEEAARQAEEADAAARASASRAPSAADPDPVLAAGPAAASASPGPAPGIYALDRYREKDVCRLELGAVAAAQAPVRILAGCHDGGLEVFDPVSWRFEAGRLTLNAKRGHTVNLVPTGDGGWRRDPETGTTFVLRRVEP</sequence>
<dbReference type="GO" id="GO:0004866">
    <property type="term" value="F:endopeptidase inhibitor activity"/>
    <property type="evidence" value="ECO:0007669"/>
    <property type="project" value="InterPro"/>
</dbReference>
<dbReference type="AlphaFoldDB" id="A0A6L3SUR6"/>
<keyword evidence="5" id="KW-1185">Reference proteome</keyword>
<name>A0A6L3SUR6_9HYPH</name>
<reference evidence="4 5" key="1">
    <citation type="submission" date="2019-09" db="EMBL/GenBank/DDBJ databases">
        <title>YIM 48816 draft genome.</title>
        <authorList>
            <person name="Jiang L."/>
        </authorList>
    </citation>
    <scope>NUCLEOTIDE SEQUENCE [LARGE SCALE GENOMIC DNA]</scope>
    <source>
        <strain evidence="4 5">YIM 48816</strain>
    </source>
</reference>
<dbReference type="Gene3D" id="2.40.128.10">
    <property type="match status" value="2"/>
</dbReference>
<proteinExistence type="predicted"/>
<feature type="compositionally biased region" description="Low complexity" evidence="2">
    <location>
        <begin position="119"/>
        <end position="148"/>
    </location>
</feature>
<feature type="domain" description="Alkaline proteinase inhibitor/ Outer membrane lipoprotein Omp19" evidence="3">
    <location>
        <begin position="1"/>
        <end position="91"/>
    </location>
</feature>
<organism evidence="4 5">
    <name type="scientific">Methylobacterium soli</name>
    <dbReference type="NCBI Taxonomy" id="553447"/>
    <lineage>
        <taxon>Bacteria</taxon>
        <taxon>Pseudomonadati</taxon>
        <taxon>Pseudomonadota</taxon>
        <taxon>Alphaproteobacteria</taxon>
        <taxon>Hyphomicrobiales</taxon>
        <taxon>Methylobacteriaceae</taxon>
        <taxon>Methylobacterium</taxon>
    </lineage>
</organism>
<protein>
    <recommendedName>
        <fullName evidence="3">Alkaline proteinase inhibitor/ Outer membrane lipoprotein Omp19 domain-containing protein</fullName>
    </recommendedName>
</protein>
<keyword evidence="1" id="KW-0732">Signal</keyword>
<feature type="domain" description="Alkaline proteinase inhibitor/ Outer membrane lipoprotein Omp19" evidence="3">
    <location>
        <begin position="154"/>
        <end position="240"/>
    </location>
</feature>
<dbReference type="InterPro" id="IPR016085">
    <property type="entry name" value="Protease_inh_B-barrel_dom"/>
</dbReference>
<evidence type="ECO:0000256" key="1">
    <source>
        <dbReference type="ARBA" id="ARBA00022729"/>
    </source>
</evidence>
<evidence type="ECO:0000256" key="2">
    <source>
        <dbReference type="SAM" id="MobiDB-lite"/>
    </source>
</evidence>
<accession>A0A6L3SUR6</accession>
<gene>
    <name evidence="4" type="ORF">F6X53_20175</name>
</gene>
<dbReference type="OrthoDB" id="8446360at2"/>
<evidence type="ECO:0000313" key="5">
    <source>
        <dbReference type="Proteomes" id="UP000474159"/>
    </source>
</evidence>
<dbReference type="Pfam" id="PF02974">
    <property type="entry name" value="Inh"/>
    <property type="match status" value="2"/>
</dbReference>
<feature type="region of interest" description="Disordered" evidence="2">
    <location>
        <begin position="105"/>
        <end position="148"/>
    </location>
</feature>
<dbReference type="SUPFAM" id="SSF50882">
    <property type="entry name" value="beta-Barrel protease inhibitors"/>
    <property type="match status" value="2"/>
</dbReference>
<dbReference type="EMBL" id="VZZK01000023">
    <property type="protein sequence ID" value="KAB1077213.1"/>
    <property type="molecule type" value="Genomic_DNA"/>
</dbReference>
<evidence type="ECO:0000259" key="3">
    <source>
        <dbReference type="Pfam" id="PF02974"/>
    </source>
</evidence>
<comment type="caution">
    <text evidence="4">The sequence shown here is derived from an EMBL/GenBank/DDBJ whole genome shotgun (WGS) entry which is preliminary data.</text>
</comment>
<dbReference type="Proteomes" id="UP000474159">
    <property type="component" value="Unassembled WGS sequence"/>
</dbReference>
<dbReference type="InterPro" id="IPR021140">
    <property type="entry name" value="Inh/Omp19"/>
</dbReference>
<evidence type="ECO:0000313" key="4">
    <source>
        <dbReference type="EMBL" id="KAB1077213.1"/>
    </source>
</evidence>